<dbReference type="AlphaFoldDB" id="A0A1E1W7Z4"/>
<sequence length="137" mass="16210">EYNIIFMMKVIICIFAFVAVIEARTEAVSWENFKTTFSKSYRNTVEDKQRYNIFLSNMLKIKEHNKKFENGQTSYRMGINKFTDLTPEEFMEKMTISKYPMPKFVTKKVEIDFDGDLPAEMNWKKKGVVTKVIDQFG</sequence>
<feature type="domain" description="Cathepsin propeptide inhibitor" evidence="2">
    <location>
        <begin position="30"/>
        <end position="90"/>
    </location>
</feature>
<protein>
    <recommendedName>
        <fullName evidence="2">Cathepsin propeptide inhibitor domain-containing protein</fullName>
    </recommendedName>
</protein>
<accession>A0A1E1W7Z4</accession>
<organism evidence="3">
    <name type="scientific">Pectinophora gossypiella</name>
    <name type="common">Cotton pink bollworm</name>
    <name type="synonym">Depressaria gossypiella</name>
    <dbReference type="NCBI Taxonomy" id="13191"/>
    <lineage>
        <taxon>Eukaryota</taxon>
        <taxon>Metazoa</taxon>
        <taxon>Ecdysozoa</taxon>
        <taxon>Arthropoda</taxon>
        <taxon>Hexapoda</taxon>
        <taxon>Insecta</taxon>
        <taxon>Pterygota</taxon>
        <taxon>Neoptera</taxon>
        <taxon>Endopterygota</taxon>
        <taxon>Lepidoptera</taxon>
        <taxon>Glossata</taxon>
        <taxon>Ditrysia</taxon>
        <taxon>Gelechioidea</taxon>
        <taxon>Gelechiidae</taxon>
        <taxon>Apatetrinae</taxon>
        <taxon>Pectinophora</taxon>
    </lineage>
</organism>
<reference evidence="3" key="1">
    <citation type="submission" date="2015-09" db="EMBL/GenBank/DDBJ databases">
        <title>De novo assembly of Pectinophora gossypiella (Pink Bollworm) gut transcriptome.</title>
        <authorList>
            <person name="Tassone E.E."/>
        </authorList>
    </citation>
    <scope>NUCLEOTIDE SEQUENCE</scope>
</reference>
<gene>
    <name evidence="3" type="ORF">g.1967</name>
</gene>
<dbReference type="Gene3D" id="1.10.287.2250">
    <property type="match status" value="1"/>
</dbReference>
<evidence type="ECO:0000259" key="2">
    <source>
        <dbReference type="SMART" id="SM00848"/>
    </source>
</evidence>
<feature type="chain" id="PRO_5009115192" description="Cathepsin propeptide inhibitor domain-containing protein" evidence="1">
    <location>
        <begin position="24"/>
        <end position="137"/>
    </location>
</feature>
<evidence type="ECO:0000256" key="1">
    <source>
        <dbReference type="SAM" id="SignalP"/>
    </source>
</evidence>
<feature type="non-terminal residue" evidence="3">
    <location>
        <position position="137"/>
    </location>
</feature>
<proteinExistence type="predicted"/>
<dbReference type="SUPFAM" id="SSF54001">
    <property type="entry name" value="Cysteine proteinases"/>
    <property type="match status" value="1"/>
</dbReference>
<dbReference type="SMART" id="SM00848">
    <property type="entry name" value="Inhibitor_I29"/>
    <property type="match status" value="1"/>
</dbReference>
<dbReference type="InterPro" id="IPR013201">
    <property type="entry name" value="Prot_inhib_I29"/>
</dbReference>
<dbReference type="InterPro" id="IPR038765">
    <property type="entry name" value="Papain-like_cys_pep_sf"/>
</dbReference>
<dbReference type="EMBL" id="GDQN01007946">
    <property type="protein sequence ID" value="JAT83108.1"/>
    <property type="molecule type" value="Transcribed_RNA"/>
</dbReference>
<name>A0A1E1W7Z4_PECGO</name>
<keyword evidence="1" id="KW-0732">Signal</keyword>
<dbReference type="Pfam" id="PF08246">
    <property type="entry name" value="Inhibitor_I29"/>
    <property type="match status" value="1"/>
</dbReference>
<feature type="non-terminal residue" evidence="3">
    <location>
        <position position="1"/>
    </location>
</feature>
<evidence type="ECO:0000313" key="3">
    <source>
        <dbReference type="EMBL" id="JAT83108.1"/>
    </source>
</evidence>
<feature type="signal peptide" evidence="1">
    <location>
        <begin position="1"/>
        <end position="23"/>
    </location>
</feature>